<reference evidence="1 2" key="1">
    <citation type="journal article" date="2022" name="Plant J.">
        <title>Chromosome-level genome of Camellia lanceoleosa provides a valuable resource for understanding genome evolution and self-incompatibility.</title>
        <authorList>
            <person name="Gong W."/>
            <person name="Xiao S."/>
            <person name="Wang L."/>
            <person name="Liao Z."/>
            <person name="Chang Y."/>
            <person name="Mo W."/>
            <person name="Hu G."/>
            <person name="Li W."/>
            <person name="Zhao G."/>
            <person name="Zhu H."/>
            <person name="Hu X."/>
            <person name="Ji K."/>
            <person name="Xiang X."/>
            <person name="Song Q."/>
            <person name="Yuan D."/>
            <person name="Jin S."/>
            <person name="Zhang L."/>
        </authorList>
    </citation>
    <scope>NUCLEOTIDE SEQUENCE [LARGE SCALE GENOMIC DNA]</scope>
    <source>
        <strain evidence="1">SQ_2022a</strain>
    </source>
</reference>
<accession>A0ACC0IT89</accession>
<gene>
    <name evidence="1" type="ORF">LOK49_LG01G01241</name>
</gene>
<dbReference type="EMBL" id="CM045758">
    <property type="protein sequence ID" value="KAI8028681.1"/>
    <property type="molecule type" value="Genomic_DNA"/>
</dbReference>
<comment type="caution">
    <text evidence="1">The sequence shown here is derived from an EMBL/GenBank/DDBJ whole genome shotgun (WGS) entry which is preliminary data.</text>
</comment>
<name>A0ACC0IT89_9ERIC</name>
<evidence type="ECO:0000313" key="2">
    <source>
        <dbReference type="Proteomes" id="UP001060215"/>
    </source>
</evidence>
<organism evidence="1 2">
    <name type="scientific">Camellia lanceoleosa</name>
    <dbReference type="NCBI Taxonomy" id="1840588"/>
    <lineage>
        <taxon>Eukaryota</taxon>
        <taxon>Viridiplantae</taxon>
        <taxon>Streptophyta</taxon>
        <taxon>Embryophyta</taxon>
        <taxon>Tracheophyta</taxon>
        <taxon>Spermatophyta</taxon>
        <taxon>Magnoliopsida</taxon>
        <taxon>eudicotyledons</taxon>
        <taxon>Gunneridae</taxon>
        <taxon>Pentapetalae</taxon>
        <taxon>asterids</taxon>
        <taxon>Ericales</taxon>
        <taxon>Theaceae</taxon>
        <taxon>Camellia</taxon>
    </lineage>
</organism>
<evidence type="ECO:0000313" key="1">
    <source>
        <dbReference type="EMBL" id="KAI8028681.1"/>
    </source>
</evidence>
<dbReference type="Proteomes" id="UP001060215">
    <property type="component" value="Chromosome 1"/>
</dbReference>
<sequence length="461" mass="50931">MDAFLKKFFPDVYTKMKEDTKVSNYCKFNSELLTLFTSSLYVASLIASLFASSVTKTFGRRPSILVGGAAYLAGACFAGAASNVFMLILGRVMLGVGVGFSTQSVPLYLSEMAPSRYRGGISNGFQFSLNIAALSANLINYGTQKMEGDWGWRISLAIAAMPAIVLSLGVLFFLPETPNSLIQRTNDHQNAKSMLQKIRGTEDVEAELDDLINASAIAKTITHPFKKITERKYRPQLVMAIAIPFFQQATGISAIAFYAPILFRTTGLGENASLLSAVLIRFMNATSTFISMLIVDKLGRRVLFMVGGMQMLASQAMVGSIMANKLGDYGEMSKGYAFALLALICVYVAGYGWSWGPLGWLIPSEIFPLEIRSAGQSINVGLSFFFNFIIAQTFLATLCYFKSGVFFFFGGWLVLMTGFIYLFLPETKNVPIEQVDRVWKEHWFWKRIVGEKHEVSKMEGA</sequence>
<proteinExistence type="predicted"/>
<keyword evidence="2" id="KW-1185">Reference proteome</keyword>
<protein>
    <submittedName>
        <fullName evidence="1">Hexose carrier protein HEX6</fullName>
    </submittedName>
</protein>